<organism evidence="7">
    <name type="scientific">bioreactor metagenome</name>
    <dbReference type="NCBI Taxonomy" id="1076179"/>
    <lineage>
        <taxon>unclassified sequences</taxon>
        <taxon>metagenomes</taxon>
        <taxon>ecological metagenomes</taxon>
    </lineage>
</organism>
<feature type="domain" description="EamA" evidence="6">
    <location>
        <begin position="18"/>
        <end position="148"/>
    </location>
</feature>
<comment type="subcellular location">
    <subcellularLocation>
        <location evidence="1">Membrane</location>
        <topology evidence="1">Multi-pass membrane protein</topology>
    </subcellularLocation>
</comment>
<evidence type="ECO:0000256" key="3">
    <source>
        <dbReference type="ARBA" id="ARBA00022989"/>
    </source>
</evidence>
<accession>A0A644UUU3</accession>
<evidence type="ECO:0000256" key="5">
    <source>
        <dbReference type="SAM" id="Phobius"/>
    </source>
</evidence>
<proteinExistence type="predicted"/>
<feature type="transmembrane region" description="Helical" evidence="5">
    <location>
        <begin position="108"/>
        <end position="126"/>
    </location>
</feature>
<feature type="transmembrane region" description="Helical" evidence="5">
    <location>
        <begin position="77"/>
        <end position="96"/>
    </location>
</feature>
<feature type="transmembrane region" description="Helical" evidence="5">
    <location>
        <begin position="20"/>
        <end position="39"/>
    </location>
</feature>
<dbReference type="AlphaFoldDB" id="A0A644UUU3"/>
<protein>
    <submittedName>
        <fullName evidence="7">Riboflavin transporter</fullName>
    </submittedName>
</protein>
<evidence type="ECO:0000259" key="6">
    <source>
        <dbReference type="Pfam" id="PF00892"/>
    </source>
</evidence>
<dbReference type="InterPro" id="IPR037185">
    <property type="entry name" value="EmrE-like"/>
</dbReference>
<dbReference type="Gene3D" id="1.10.3730.20">
    <property type="match status" value="1"/>
</dbReference>
<dbReference type="InterPro" id="IPR000620">
    <property type="entry name" value="EamA_dom"/>
</dbReference>
<feature type="transmembrane region" description="Helical" evidence="5">
    <location>
        <begin position="244"/>
        <end position="265"/>
    </location>
</feature>
<keyword evidence="2 5" id="KW-0812">Transmembrane</keyword>
<feature type="transmembrane region" description="Helical" evidence="5">
    <location>
        <begin position="271"/>
        <end position="288"/>
    </location>
</feature>
<dbReference type="PANTHER" id="PTHR22911:SF6">
    <property type="entry name" value="SOLUTE CARRIER FAMILY 35 MEMBER G1"/>
    <property type="match status" value="1"/>
</dbReference>
<sequence length="306" mass="32871">MRTISAPTVEGLDRPVQGVLWMLATTLSFTGVNVIVHLLGSSVPAAQSSFIRFLWGGVFVAPAIVQIARSRFPARVWALFGLRGFLQATAVLLWFYAMARIPLADVTAIGYLNPIVVTIGGALLLGEGFAWRRGLAVAVAILGALIILRPGIREVAPGHLAQLCAAFFFGIAYLVMKRLTTLAPASVVVAMMTVMVTLYLAPFALAVWRPMTLAEVAWLGATAAFATLGHYCMTRAFAAAPVAVTQPVAFLQLVWAALAGTLFFGERIDPWVIFGGALIIGAISYMTWREAQLKRRATPTVPETKV</sequence>
<feature type="transmembrane region" description="Helical" evidence="5">
    <location>
        <begin position="214"/>
        <end position="232"/>
    </location>
</feature>
<dbReference type="PANTHER" id="PTHR22911">
    <property type="entry name" value="ACYL-MALONYL CONDENSING ENZYME-RELATED"/>
    <property type="match status" value="1"/>
</dbReference>
<keyword evidence="4 5" id="KW-0472">Membrane</keyword>
<dbReference type="Pfam" id="PF00892">
    <property type="entry name" value="EamA"/>
    <property type="match status" value="2"/>
</dbReference>
<evidence type="ECO:0000256" key="2">
    <source>
        <dbReference type="ARBA" id="ARBA00022692"/>
    </source>
</evidence>
<gene>
    <name evidence="7" type="primary">ribN_1</name>
    <name evidence="7" type="ORF">SDC9_28778</name>
</gene>
<dbReference type="SUPFAM" id="SSF103481">
    <property type="entry name" value="Multidrug resistance efflux transporter EmrE"/>
    <property type="match status" value="2"/>
</dbReference>
<feature type="domain" description="EamA" evidence="6">
    <location>
        <begin position="158"/>
        <end position="286"/>
    </location>
</feature>
<evidence type="ECO:0000313" key="7">
    <source>
        <dbReference type="EMBL" id="MPL82829.1"/>
    </source>
</evidence>
<dbReference type="GO" id="GO:0016020">
    <property type="term" value="C:membrane"/>
    <property type="evidence" value="ECO:0007669"/>
    <property type="project" value="UniProtKB-SubCell"/>
</dbReference>
<comment type="caution">
    <text evidence="7">The sequence shown here is derived from an EMBL/GenBank/DDBJ whole genome shotgun (WGS) entry which is preliminary data.</text>
</comment>
<dbReference type="EMBL" id="VSSQ01000168">
    <property type="protein sequence ID" value="MPL82829.1"/>
    <property type="molecule type" value="Genomic_DNA"/>
</dbReference>
<feature type="transmembrane region" description="Helical" evidence="5">
    <location>
        <begin position="45"/>
        <end position="65"/>
    </location>
</feature>
<reference evidence="7" key="1">
    <citation type="submission" date="2019-08" db="EMBL/GenBank/DDBJ databases">
        <authorList>
            <person name="Kucharzyk K."/>
            <person name="Murdoch R.W."/>
            <person name="Higgins S."/>
            <person name="Loffler F."/>
        </authorList>
    </citation>
    <scope>NUCLEOTIDE SEQUENCE</scope>
</reference>
<keyword evidence="3 5" id="KW-1133">Transmembrane helix</keyword>
<feature type="transmembrane region" description="Helical" evidence="5">
    <location>
        <begin position="158"/>
        <end position="175"/>
    </location>
</feature>
<feature type="transmembrane region" description="Helical" evidence="5">
    <location>
        <begin position="187"/>
        <end position="208"/>
    </location>
</feature>
<feature type="transmembrane region" description="Helical" evidence="5">
    <location>
        <begin position="133"/>
        <end position="152"/>
    </location>
</feature>
<evidence type="ECO:0000256" key="1">
    <source>
        <dbReference type="ARBA" id="ARBA00004141"/>
    </source>
</evidence>
<evidence type="ECO:0000256" key="4">
    <source>
        <dbReference type="ARBA" id="ARBA00023136"/>
    </source>
</evidence>
<name>A0A644UUU3_9ZZZZ</name>